<organism evidence="2 3">
    <name type="scientific">Glonium stellatum</name>
    <dbReference type="NCBI Taxonomy" id="574774"/>
    <lineage>
        <taxon>Eukaryota</taxon>
        <taxon>Fungi</taxon>
        <taxon>Dikarya</taxon>
        <taxon>Ascomycota</taxon>
        <taxon>Pezizomycotina</taxon>
        <taxon>Dothideomycetes</taxon>
        <taxon>Pleosporomycetidae</taxon>
        <taxon>Gloniales</taxon>
        <taxon>Gloniaceae</taxon>
        <taxon>Glonium</taxon>
    </lineage>
</organism>
<dbReference type="AlphaFoldDB" id="A0A8E2EPW0"/>
<feature type="compositionally biased region" description="Basic and acidic residues" evidence="1">
    <location>
        <begin position="586"/>
        <end position="598"/>
    </location>
</feature>
<gene>
    <name evidence="2" type="ORF">AOQ84DRAFT_424052</name>
</gene>
<dbReference type="OrthoDB" id="3944862at2759"/>
<feature type="compositionally biased region" description="Basic and acidic residues" evidence="1">
    <location>
        <begin position="87"/>
        <end position="101"/>
    </location>
</feature>
<proteinExistence type="predicted"/>
<feature type="region of interest" description="Disordered" evidence="1">
    <location>
        <begin position="534"/>
        <end position="598"/>
    </location>
</feature>
<feature type="compositionally biased region" description="Low complexity" evidence="1">
    <location>
        <begin position="17"/>
        <end position="30"/>
    </location>
</feature>
<evidence type="ECO:0000313" key="3">
    <source>
        <dbReference type="Proteomes" id="UP000250140"/>
    </source>
</evidence>
<reference evidence="2 3" key="1">
    <citation type="journal article" date="2016" name="Nat. Commun.">
        <title>Ectomycorrhizal ecology is imprinted in the genome of the dominant symbiotic fungus Cenococcum geophilum.</title>
        <authorList>
            <consortium name="DOE Joint Genome Institute"/>
            <person name="Peter M."/>
            <person name="Kohler A."/>
            <person name="Ohm R.A."/>
            <person name="Kuo A."/>
            <person name="Krutzmann J."/>
            <person name="Morin E."/>
            <person name="Arend M."/>
            <person name="Barry K.W."/>
            <person name="Binder M."/>
            <person name="Choi C."/>
            <person name="Clum A."/>
            <person name="Copeland A."/>
            <person name="Grisel N."/>
            <person name="Haridas S."/>
            <person name="Kipfer T."/>
            <person name="LaButti K."/>
            <person name="Lindquist E."/>
            <person name="Lipzen A."/>
            <person name="Maire R."/>
            <person name="Meier B."/>
            <person name="Mihaltcheva S."/>
            <person name="Molinier V."/>
            <person name="Murat C."/>
            <person name="Poggeler S."/>
            <person name="Quandt C.A."/>
            <person name="Sperisen C."/>
            <person name="Tritt A."/>
            <person name="Tisserant E."/>
            <person name="Crous P.W."/>
            <person name="Henrissat B."/>
            <person name="Nehls U."/>
            <person name="Egli S."/>
            <person name="Spatafora J.W."/>
            <person name="Grigoriev I.V."/>
            <person name="Martin F.M."/>
        </authorList>
    </citation>
    <scope>NUCLEOTIDE SEQUENCE [LARGE SCALE GENOMIC DNA]</scope>
    <source>
        <strain evidence="2 3">CBS 207.34</strain>
    </source>
</reference>
<feature type="region of interest" description="Disordered" evidence="1">
    <location>
        <begin position="1"/>
        <end position="32"/>
    </location>
</feature>
<name>A0A8E2EPW0_9PEZI</name>
<accession>A0A8E2EPW0</accession>
<feature type="region of interest" description="Disordered" evidence="1">
    <location>
        <begin position="48"/>
        <end position="101"/>
    </location>
</feature>
<feature type="compositionally biased region" description="Polar residues" evidence="1">
    <location>
        <begin position="410"/>
        <end position="419"/>
    </location>
</feature>
<feature type="compositionally biased region" description="Low complexity" evidence="1">
    <location>
        <begin position="425"/>
        <end position="437"/>
    </location>
</feature>
<dbReference type="EMBL" id="KV750989">
    <property type="protein sequence ID" value="OCL02188.1"/>
    <property type="molecule type" value="Genomic_DNA"/>
</dbReference>
<dbReference type="Proteomes" id="UP000250140">
    <property type="component" value="Unassembled WGS sequence"/>
</dbReference>
<feature type="region of interest" description="Disordered" evidence="1">
    <location>
        <begin position="386"/>
        <end position="479"/>
    </location>
</feature>
<keyword evidence="3" id="KW-1185">Reference proteome</keyword>
<feature type="compositionally biased region" description="Basic and acidic residues" evidence="1">
    <location>
        <begin position="48"/>
        <end position="68"/>
    </location>
</feature>
<evidence type="ECO:0000256" key="1">
    <source>
        <dbReference type="SAM" id="MobiDB-lite"/>
    </source>
</evidence>
<protein>
    <submittedName>
        <fullName evidence="2">Uncharacterized protein</fullName>
    </submittedName>
</protein>
<evidence type="ECO:0000313" key="2">
    <source>
        <dbReference type="EMBL" id="OCL02188.1"/>
    </source>
</evidence>
<sequence length="598" mass="65530">MSAPTLPERSPTPILPGGSISDDYSDYSGSFPNEHAEHEALLSDCIIDSKDDTSDRTVRVPKELKRGNGGDSVKGKQAAQPLRRHSSHSDLETKSRFGDSKDHLRLLQKQFQLQNTPIGTPQDKPWKIRRVRTAPSPFRRKGFQSPSSPRFLWFPGTLSNASTNDVSQPIHCTTNRTYDPKTNGNLPLKTCLKQKSKSASSSPPFDLNNGQFPHKAFPLRKTKTVDFTRPVRSQSLPPLKLWAHNNGTTTRPTEDLSVIKPSCLLGPSTKSKAADAAVTRTDVHVISISPSQPSSGAPNNESTQRQLLIEPGNGMYEAIWDDTNSENGCEPVADDVSEVADASFFGLERVNSKLAEWSWNRGRPKDKAKTFERLTPEIVVVVDESGKQRPRLDCVTEDDNDLIVAPPNSERPSAGSSCLASRPGSETASSSLSCTSTDDPEEGRKRKKDSLTVPGQEDSKRPGGQIGASSGKKRPSMTHRLSNLDETIRYFKNHRDSVLLAHQRLFKAAGVSPERFMHRDSVSIARKRIEEKHAAQAAAGDVPYEAHHGTPGRPRTPIADTTSSSSPPSGREKSDTTDSALTDPSKPAEGHRHIRISE</sequence>